<reference evidence="1" key="1">
    <citation type="journal article" date="2014" name="Front. Microbiol.">
        <title>High frequency of phylogenetically diverse reductive dehalogenase-homologous genes in deep subseafloor sedimentary metagenomes.</title>
        <authorList>
            <person name="Kawai M."/>
            <person name="Futagami T."/>
            <person name="Toyoda A."/>
            <person name="Takaki Y."/>
            <person name="Nishi S."/>
            <person name="Hori S."/>
            <person name="Arai W."/>
            <person name="Tsubouchi T."/>
            <person name="Morono Y."/>
            <person name="Uchiyama I."/>
            <person name="Ito T."/>
            <person name="Fujiyama A."/>
            <person name="Inagaki F."/>
            <person name="Takami H."/>
        </authorList>
    </citation>
    <scope>NUCLEOTIDE SEQUENCE</scope>
    <source>
        <strain evidence="1">Expedition CK06-06</strain>
    </source>
</reference>
<gene>
    <name evidence="1" type="ORF">S03H2_36262</name>
</gene>
<feature type="non-terminal residue" evidence="1">
    <location>
        <position position="1"/>
    </location>
</feature>
<protein>
    <submittedName>
        <fullName evidence="1">Uncharacterized protein</fullName>
    </submittedName>
</protein>
<dbReference type="EMBL" id="BARU01022244">
    <property type="protein sequence ID" value="GAH54556.1"/>
    <property type="molecule type" value="Genomic_DNA"/>
</dbReference>
<dbReference type="AlphaFoldDB" id="X1G9H7"/>
<proteinExistence type="predicted"/>
<accession>X1G9H7</accession>
<name>X1G9H7_9ZZZZ</name>
<sequence>EITKKLLKGESKEFLYIVKHEYLYYLDIESLENIIVKPSFIKIQKNLLNYLNNNINSMK</sequence>
<evidence type="ECO:0000313" key="1">
    <source>
        <dbReference type="EMBL" id="GAH54556.1"/>
    </source>
</evidence>
<comment type="caution">
    <text evidence="1">The sequence shown here is derived from an EMBL/GenBank/DDBJ whole genome shotgun (WGS) entry which is preliminary data.</text>
</comment>
<organism evidence="1">
    <name type="scientific">marine sediment metagenome</name>
    <dbReference type="NCBI Taxonomy" id="412755"/>
    <lineage>
        <taxon>unclassified sequences</taxon>
        <taxon>metagenomes</taxon>
        <taxon>ecological metagenomes</taxon>
    </lineage>
</organism>